<dbReference type="Proteomes" id="UP000000600">
    <property type="component" value="Unassembled WGS sequence"/>
</dbReference>
<feature type="transmembrane region" description="Helical" evidence="1">
    <location>
        <begin position="46"/>
        <end position="71"/>
    </location>
</feature>
<sequence length="140" mass="15822">MSIIQIQVQLQFDTIFQLQLLIIQCNSLRNLNLSCSKQNKISRKIIAIEAIIVTVTLTNLTINQIGIYLVAKLKVDQCQNSCSSLRQIEIKNVDIIYQSRNSFAYVYNAGGILCRVNHGCNTIKIQLNQGVEISHLPYNP</sequence>
<dbReference type="OrthoDB" id="10258089at2759"/>
<dbReference type="HOGENOM" id="CLU_1839028_0_0_1"/>
<organism evidence="2 3">
    <name type="scientific">Paramecium tetraurelia</name>
    <dbReference type="NCBI Taxonomy" id="5888"/>
    <lineage>
        <taxon>Eukaryota</taxon>
        <taxon>Sar</taxon>
        <taxon>Alveolata</taxon>
        <taxon>Ciliophora</taxon>
        <taxon>Intramacronucleata</taxon>
        <taxon>Oligohymenophorea</taxon>
        <taxon>Peniculida</taxon>
        <taxon>Parameciidae</taxon>
        <taxon>Paramecium</taxon>
    </lineage>
</organism>
<protein>
    <recommendedName>
        <fullName evidence="4">Transmembrane protein</fullName>
    </recommendedName>
</protein>
<evidence type="ECO:0000313" key="2">
    <source>
        <dbReference type="EMBL" id="CAK57671.1"/>
    </source>
</evidence>
<keyword evidence="1" id="KW-1133">Transmembrane helix</keyword>
<dbReference type="STRING" id="5888.A0BGK4"/>
<dbReference type="EMBL" id="CT867993">
    <property type="protein sequence ID" value="CAK57671.1"/>
    <property type="molecule type" value="Genomic_DNA"/>
</dbReference>
<name>A0BGK4_PARTE</name>
<proteinExistence type="predicted"/>
<accession>A0BGK4</accession>
<gene>
    <name evidence="2" type="ORF">GSPATT00028706001</name>
</gene>
<keyword evidence="3" id="KW-1185">Reference proteome</keyword>
<evidence type="ECO:0008006" key="4">
    <source>
        <dbReference type="Google" id="ProtNLM"/>
    </source>
</evidence>
<dbReference type="AlphaFoldDB" id="A0BGK4"/>
<dbReference type="InParanoid" id="A0BGK4"/>
<reference evidence="2 3" key="1">
    <citation type="journal article" date="2006" name="Nature">
        <title>Global trends of whole-genome duplications revealed by the ciliate Paramecium tetraurelia.</title>
        <authorList>
            <consortium name="Genoscope"/>
            <person name="Aury J.-M."/>
            <person name="Jaillon O."/>
            <person name="Duret L."/>
            <person name="Noel B."/>
            <person name="Jubin C."/>
            <person name="Porcel B.M."/>
            <person name="Segurens B."/>
            <person name="Daubin V."/>
            <person name="Anthouard V."/>
            <person name="Aiach N."/>
            <person name="Arnaiz O."/>
            <person name="Billaut A."/>
            <person name="Beisson J."/>
            <person name="Blanc I."/>
            <person name="Bouhouche K."/>
            <person name="Camara F."/>
            <person name="Duharcourt S."/>
            <person name="Guigo R."/>
            <person name="Gogendeau D."/>
            <person name="Katinka M."/>
            <person name="Keller A.-M."/>
            <person name="Kissmehl R."/>
            <person name="Klotz C."/>
            <person name="Koll F."/>
            <person name="Le Moue A."/>
            <person name="Lepere C."/>
            <person name="Malinsky S."/>
            <person name="Nowacki M."/>
            <person name="Nowak J.K."/>
            <person name="Plattner H."/>
            <person name="Poulain J."/>
            <person name="Ruiz F."/>
            <person name="Serrano V."/>
            <person name="Zagulski M."/>
            <person name="Dessen P."/>
            <person name="Betermier M."/>
            <person name="Weissenbach J."/>
            <person name="Scarpelli C."/>
            <person name="Schachter V."/>
            <person name="Sperling L."/>
            <person name="Meyer E."/>
            <person name="Cohen J."/>
            <person name="Wincker P."/>
        </authorList>
    </citation>
    <scope>NUCLEOTIDE SEQUENCE [LARGE SCALE GENOMIC DNA]</scope>
    <source>
        <strain evidence="2 3">Stock d4-2</strain>
    </source>
</reference>
<evidence type="ECO:0000256" key="1">
    <source>
        <dbReference type="SAM" id="Phobius"/>
    </source>
</evidence>
<dbReference type="Pfam" id="PF10274">
    <property type="entry name" value="ParcG"/>
    <property type="match status" value="1"/>
</dbReference>
<keyword evidence="1" id="KW-0472">Membrane</keyword>
<dbReference type="KEGG" id="ptm:GSPATT00028706001"/>
<evidence type="ECO:0000313" key="3">
    <source>
        <dbReference type="Proteomes" id="UP000000600"/>
    </source>
</evidence>
<dbReference type="RefSeq" id="XP_001425069.1">
    <property type="nucleotide sequence ID" value="XM_001425032.1"/>
</dbReference>
<keyword evidence="1" id="KW-0812">Transmembrane</keyword>
<dbReference type="GeneID" id="5010853"/>
<dbReference type="InterPro" id="IPR019399">
    <property type="entry name" value="Parkin_co-regulated_protein"/>
</dbReference>